<dbReference type="EMBL" id="HE576794">
    <property type="protein sequence ID" value="CCC73336.1"/>
    <property type="molecule type" value="Genomic_DNA"/>
</dbReference>
<accession>G0VPF8</accession>
<feature type="region of interest" description="Disordered" evidence="1">
    <location>
        <begin position="124"/>
        <end position="149"/>
    </location>
</feature>
<proteinExistence type="predicted"/>
<dbReference type="STRING" id="1064535.MELS_1114"/>
<evidence type="ECO:0000313" key="2">
    <source>
        <dbReference type="EMBL" id="CCC73336.1"/>
    </source>
</evidence>
<evidence type="ECO:0000256" key="1">
    <source>
        <dbReference type="SAM" id="MobiDB-lite"/>
    </source>
</evidence>
<sequence>MLIKRIPKKWGKAEYVPFKVDGTTLYAGQGENTVHADLQEIQSDMAQTVYIMQDYSGTLSVGFNSYLPYILLMAEIPPYQMQMVDTGEKNKDGDEQYKPERVPIDIDNIQFTLWPMQVAIESESAAANTTTESATTTTAAETTADTKGE</sequence>
<dbReference type="RefSeq" id="WP_014016070.1">
    <property type="nucleotide sequence ID" value="NC_015873.1"/>
</dbReference>
<evidence type="ECO:0000313" key="3">
    <source>
        <dbReference type="Proteomes" id="UP000010111"/>
    </source>
</evidence>
<dbReference type="GeneID" id="97492074"/>
<name>G0VPF8_MEGEL</name>
<dbReference type="KEGG" id="med:MELS_1114"/>
<protein>
    <submittedName>
        <fullName evidence="2">Uncharacterized protein</fullName>
    </submittedName>
</protein>
<reference evidence="2 3" key="1">
    <citation type="journal article" date="2011" name="J. Bacteriol.">
        <title>Genome Sequence of the Ruminal Bacterium Megasphaera elsdenii.</title>
        <authorList>
            <person name="Marx H."/>
            <person name="Graf A.B."/>
            <person name="Tatto N."/>
            <person name="Thallinger G.G."/>
            <person name="Mattanovich D."/>
            <person name="Sauer M."/>
        </authorList>
    </citation>
    <scope>NUCLEOTIDE SEQUENCE [LARGE SCALE GENOMIC DNA]</scope>
    <source>
        <strain evidence="2 3">DSM 20460</strain>
    </source>
</reference>
<keyword evidence="3" id="KW-1185">Reference proteome</keyword>
<organism evidence="2 3">
    <name type="scientific">Megasphaera elsdenii DSM 20460</name>
    <dbReference type="NCBI Taxonomy" id="1064535"/>
    <lineage>
        <taxon>Bacteria</taxon>
        <taxon>Bacillati</taxon>
        <taxon>Bacillota</taxon>
        <taxon>Negativicutes</taxon>
        <taxon>Veillonellales</taxon>
        <taxon>Veillonellaceae</taxon>
        <taxon>Megasphaera</taxon>
    </lineage>
</organism>
<feature type="compositionally biased region" description="Low complexity" evidence="1">
    <location>
        <begin position="124"/>
        <end position="143"/>
    </location>
</feature>
<dbReference type="AlphaFoldDB" id="G0VPF8"/>
<dbReference type="HOGENOM" id="CLU_1747459_0_0_9"/>
<gene>
    <name evidence="2" type="ORF">MELS_1114</name>
</gene>
<dbReference type="Proteomes" id="UP000010111">
    <property type="component" value="Chromosome"/>
</dbReference>